<evidence type="ECO:0000256" key="1">
    <source>
        <dbReference type="SAM" id="MobiDB-lite"/>
    </source>
</evidence>
<name>A0A9N8HQZ2_9STRA</name>
<keyword evidence="2" id="KW-0472">Membrane</keyword>
<accession>A0A9N8HQZ2</accession>
<proteinExistence type="predicted"/>
<feature type="transmembrane region" description="Helical" evidence="2">
    <location>
        <begin position="83"/>
        <end position="101"/>
    </location>
</feature>
<protein>
    <submittedName>
        <fullName evidence="3">Uncharacterized protein</fullName>
    </submittedName>
</protein>
<feature type="compositionally biased region" description="Polar residues" evidence="1">
    <location>
        <begin position="19"/>
        <end position="28"/>
    </location>
</feature>
<dbReference type="EMBL" id="CAICTM010001254">
    <property type="protein sequence ID" value="CAB9521982.1"/>
    <property type="molecule type" value="Genomic_DNA"/>
</dbReference>
<gene>
    <name evidence="3" type="ORF">SEMRO_1256_G256590.1</name>
</gene>
<evidence type="ECO:0000313" key="3">
    <source>
        <dbReference type="EMBL" id="CAB9521982.1"/>
    </source>
</evidence>
<comment type="caution">
    <text evidence="3">The sequence shown here is derived from an EMBL/GenBank/DDBJ whole genome shotgun (WGS) entry which is preliminary data.</text>
</comment>
<dbReference type="Proteomes" id="UP001153069">
    <property type="component" value="Unassembled WGS sequence"/>
</dbReference>
<dbReference type="AlphaFoldDB" id="A0A9N8HQZ2"/>
<keyword evidence="2" id="KW-1133">Transmembrane helix</keyword>
<keyword evidence="4" id="KW-1185">Reference proteome</keyword>
<evidence type="ECO:0000313" key="4">
    <source>
        <dbReference type="Proteomes" id="UP001153069"/>
    </source>
</evidence>
<sequence>MSDSRSNGSGRGDLEETIAATSNNTNQKGLRRTPEELANKMPIAMNNNYRTHQWLQQPLPSVIQMLGSPSRNKKSSNAEELDVLSLLSLYWFLGLVLGRVFPQGRMK</sequence>
<evidence type="ECO:0000256" key="2">
    <source>
        <dbReference type="SAM" id="Phobius"/>
    </source>
</evidence>
<keyword evidence="2" id="KW-0812">Transmembrane</keyword>
<reference evidence="3" key="1">
    <citation type="submission" date="2020-06" db="EMBL/GenBank/DDBJ databases">
        <authorList>
            <consortium name="Plant Systems Biology data submission"/>
        </authorList>
    </citation>
    <scope>NUCLEOTIDE SEQUENCE</scope>
    <source>
        <strain evidence="3">D6</strain>
    </source>
</reference>
<feature type="region of interest" description="Disordered" evidence="1">
    <location>
        <begin position="1"/>
        <end position="34"/>
    </location>
</feature>
<organism evidence="3 4">
    <name type="scientific">Seminavis robusta</name>
    <dbReference type="NCBI Taxonomy" id="568900"/>
    <lineage>
        <taxon>Eukaryota</taxon>
        <taxon>Sar</taxon>
        <taxon>Stramenopiles</taxon>
        <taxon>Ochrophyta</taxon>
        <taxon>Bacillariophyta</taxon>
        <taxon>Bacillariophyceae</taxon>
        <taxon>Bacillariophycidae</taxon>
        <taxon>Naviculales</taxon>
        <taxon>Naviculaceae</taxon>
        <taxon>Seminavis</taxon>
    </lineage>
</organism>